<feature type="region of interest" description="Disordered" evidence="3">
    <location>
        <begin position="141"/>
        <end position="163"/>
    </location>
</feature>
<feature type="chain" id="PRO_5034649903" description="Ig-like domain-containing protein" evidence="4">
    <location>
        <begin position="31"/>
        <end position="163"/>
    </location>
</feature>
<keyword evidence="1 4" id="KW-0732">Signal</keyword>
<feature type="compositionally biased region" description="Low complexity" evidence="3">
    <location>
        <begin position="143"/>
        <end position="154"/>
    </location>
</feature>
<dbReference type="InterPro" id="IPR036179">
    <property type="entry name" value="Ig-like_dom_sf"/>
</dbReference>
<dbReference type="Gene3D" id="2.60.40.10">
    <property type="entry name" value="Immunoglobulins"/>
    <property type="match status" value="1"/>
</dbReference>
<sequence>MPRSYCGPAMGPGLLHCVAFCLLGAGHMGAMVIQSPRYQVTKVGKPVTLNCSQNLNHDTMYWYQQKLRQAPKLLLYYYDTELTKETDTSDNFQPSRLSNSLCSLSIRSPGLGDSAVYLCASSKDTEVQCYVSPVHKPLHFPDPRSFSRPSPSSDVTTVVETQQ</sequence>
<organism evidence="6 7">
    <name type="scientific">Canis lupus familiaris</name>
    <name type="common">Dog</name>
    <name type="synonym">Canis familiaris</name>
    <dbReference type="NCBI Taxonomy" id="9615"/>
    <lineage>
        <taxon>Eukaryota</taxon>
        <taxon>Metazoa</taxon>
        <taxon>Chordata</taxon>
        <taxon>Craniata</taxon>
        <taxon>Vertebrata</taxon>
        <taxon>Euteleostomi</taxon>
        <taxon>Mammalia</taxon>
        <taxon>Eutheria</taxon>
        <taxon>Laurasiatheria</taxon>
        <taxon>Carnivora</taxon>
        <taxon>Caniformia</taxon>
        <taxon>Canidae</taxon>
        <taxon>Canis</taxon>
    </lineage>
</organism>
<evidence type="ECO:0000256" key="1">
    <source>
        <dbReference type="ARBA" id="ARBA00022729"/>
    </source>
</evidence>
<reference evidence="6" key="1">
    <citation type="submission" date="2018-10" db="EMBL/GenBank/DDBJ databases">
        <title>De novo assembly of a Great Dane genome.</title>
        <authorList>
            <person name="Kidd J.M."/>
            <person name="Pendleton A.L."/>
            <person name="Shen F."/>
            <person name="Emery S."/>
        </authorList>
    </citation>
    <scope>NUCLEOTIDE SEQUENCE [LARGE SCALE GENOMIC DNA]</scope>
    <source>
        <strain evidence="6">Great Dane</strain>
    </source>
</reference>
<dbReference type="Proteomes" id="UP000694542">
    <property type="component" value="Chromosome 16"/>
</dbReference>
<protein>
    <recommendedName>
        <fullName evidence="5">Ig-like domain-containing protein</fullName>
    </recommendedName>
</protein>
<feature type="domain" description="Ig-like" evidence="5">
    <location>
        <begin position="30"/>
        <end position="132"/>
    </location>
</feature>
<keyword evidence="2" id="KW-0391">Immunity</keyword>
<dbReference type="InterPro" id="IPR013783">
    <property type="entry name" value="Ig-like_fold"/>
</dbReference>
<evidence type="ECO:0000256" key="2">
    <source>
        <dbReference type="ARBA" id="ARBA00022859"/>
    </source>
</evidence>
<dbReference type="AlphaFoldDB" id="A0A8C0Q7B6"/>
<name>A0A8C0Q7B6_CANLF</name>
<dbReference type="PANTHER" id="PTHR23268:SF13">
    <property type="entry name" value="IG-LIKE DOMAIN-CONTAINING PROTEIN"/>
    <property type="match status" value="1"/>
</dbReference>
<evidence type="ECO:0000313" key="7">
    <source>
        <dbReference type="Proteomes" id="UP000694542"/>
    </source>
</evidence>
<dbReference type="GO" id="GO:0002376">
    <property type="term" value="P:immune system process"/>
    <property type="evidence" value="ECO:0007669"/>
    <property type="project" value="UniProtKB-KW"/>
</dbReference>
<proteinExistence type="predicted"/>
<evidence type="ECO:0000259" key="5">
    <source>
        <dbReference type="PROSITE" id="PS50835"/>
    </source>
</evidence>
<evidence type="ECO:0000313" key="6">
    <source>
        <dbReference type="Ensembl" id="ENSCAFP00040009813.1"/>
    </source>
</evidence>
<dbReference type="InterPro" id="IPR050413">
    <property type="entry name" value="TCR_beta_variable"/>
</dbReference>
<dbReference type="SUPFAM" id="SSF48726">
    <property type="entry name" value="Immunoglobulin"/>
    <property type="match status" value="1"/>
</dbReference>
<accession>A0A8C0Q7B6</accession>
<dbReference type="InterPro" id="IPR003599">
    <property type="entry name" value="Ig_sub"/>
</dbReference>
<dbReference type="InterPro" id="IPR013106">
    <property type="entry name" value="Ig_V-set"/>
</dbReference>
<dbReference type="PROSITE" id="PS50835">
    <property type="entry name" value="IG_LIKE"/>
    <property type="match status" value="1"/>
</dbReference>
<dbReference type="PANTHER" id="PTHR23268">
    <property type="entry name" value="T-CELL RECEPTOR BETA CHAIN"/>
    <property type="match status" value="1"/>
</dbReference>
<reference evidence="6" key="2">
    <citation type="submission" date="2025-08" db="UniProtKB">
        <authorList>
            <consortium name="Ensembl"/>
        </authorList>
    </citation>
    <scope>IDENTIFICATION</scope>
</reference>
<dbReference type="InterPro" id="IPR007110">
    <property type="entry name" value="Ig-like_dom"/>
</dbReference>
<evidence type="ECO:0000256" key="3">
    <source>
        <dbReference type="SAM" id="MobiDB-lite"/>
    </source>
</evidence>
<dbReference type="SMART" id="SM00409">
    <property type="entry name" value="IG"/>
    <property type="match status" value="1"/>
</dbReference>
<dbReference type="Ensembl" id="ENSCAFT00040011330.1">
    <property type="protein sequence ID" value="ENSCAFP00040009813.1"/>
    <property type="gene ID" value="ENSCAFG00040006081.1"/>
</dbReference>
<feature type="signal peptide" evidence="4">
    <location>
        <begin position="1"/>
        <end position="30"/>
    </location>
</feature>
<evidence type="ECO:0000256" key="4">
    <source>
        <dbReference type="SAM" id="SignalP"/>
    </source>
</evidence>
<dbReference type="Pfam" id="PF07686">
    <property type="entry name" value="V-set"/>
    <property type="match status" value="1"/>
</dbReference>